<gene>
    <name evidence="2" type="primary">PHO2_4</name>
    <name evidence="2" type="ORF">Cantr_07104</name>
</gene>
<dbReference type="GO" id="GO:0016787">
    <property type="term" value="F:hydrolase activity"/>
    <property type="evidence" value="ECO:0007669"/>
    <property type="project" value="InterPro"/>
</dbReference>
<name>A0A367Y2L0_9ASCO</name>
<dbReference type="Proteomes" id="UP000253472">
    <property type="component" value="Unassembled WGS sequence"/>
</dbReference>
<evidence type="ECO:0000313" key="2">
    <source>
        <dbReference type="EMBL" id="RCK59281.1"/>
    </source>
</evidence>
<comment type="caution">
    <text evidence="2">The sequence shown here is derived from an EMBL/GenBank/DDBJ whole genome shotgun (WGS) entry which is preliminary data.</text>
</comment>
<protein>
    <submittedName>
        <fullName evidence="2">Acid phosphatase</fullName>
    </submittedName>
</protein>
<dbReference type="STRING" id="5486.A0A367Y2L0"/>
<dbReference type="OrthoDB" id="4018688at2759"/>
<dbReference type="SUPFAM" id="SSF64167">
    <property type="entry name" value="SurE-like"/>
    <property type="match status" value="1"/>
</dbReference>
<feature type="signal peptide" evidence="1">
    <location>
        <begin position="1"/>
        <end position="17"/>
    </location>
</feature>
<feature type="chain" id="PRO_5016802276" evidence="1">
    <location>
        <begin position="18"/>
        <end position="340"/>
    </location>
</feature>
<accession>A0A367Y2L0</accession>
<reference evidence="2 3" key="1">
    <citation type="submission" date="2018-06" db="EMBL/GenBank/DDBJ databases">
        <title>Whole genome sequencing of Candida tropicalis (genome annotated by CSBL at Korea University).</title>
        <authorList>
            <person name="Ahn J."/>
        </authorList>
    </citation>
    <scope>NUCLEOTIDE SEQUENCE [LARGE SCALE GENOMIC DNA]</scope>
    <source>
        <strain evidence="2 3">ATCC 20962</strain>
    </source>
</reference>
<evidence type="ECO:0000256" key="1">
    <source>
        <dbReference type="SAM" id="SignalP"/>
    </source>
</evidence>
<keyword evidence="3" id="KW-1185">Reference proteome</keyword>
<keyword evidence="1" id="KW-0732">Signal</keyword>
<organism evidence="2 3">
    <name type="scientific">Candida viswanathii</name>
    <dbReference type="NCBI Taxonomy" id="5486"/>
    <lineage>
        <taxon>Eukaryota</taxon>
        <taxon>Fungi</taxon>
        <taxon>Dikarya</taxon>
        <taxon>Ascomycota</taxon>
        <taxon>Saccharomycotina</taxon>
        <taxon>Pichiomycetes</taxon>
        <taxon>Debaryomycetaceae</taxon>
        <taxon>Candida/Lodderomyces clade</taxon>
        <taxon>Candida</taxon>
    </lineage>
</organism>
<dbReference type="AlphaFoldDB" id="A0A367Y2L0"/>
<dbReference type="Gene3D" id="3.40.1210.10">
    <property type="entry name" value="Survival protein SurE-like phosphatase/nucleotidase"/>
    <property type="match status" value="1"/>
</dbReference>
<dbReference type="InterPro" id="IPR036523">
    <property type="entry name" value="SurE-like_sf"/>
</dbReference>
<dbReference type="EMBL" id="QLNQ01000027">
    <property type="protein sequence ID" value="RCK59281.1"/>
    <property type="molecule type" value="Genomic_DNA"/>
</dbReference>
<sequence>MRLLLVLVALFCSAVHSLNILITNTDHWVGKNSRFLKTYLEKHGHQVRLIASAMSDSDSLPEYSREVTNYGPYEHLLPVHQSYYRKKQQLKNERPKKVMFKEDEVLQSNQYGQDPLDADCWYVNSNAFNTLQVGLNVILPSYYPDFTPDLVIIGPNEGIHNQYMLDTMMKATGARNISTIAVSTEDAHDVYYQDESYFHIGGSYHHQLKKYNVFTKNIRFVNKEIGKLVKSLHEDRVIGLDVKIPSINHEESHCLTSHHLKLKLKEIHSNGDSAVGYKFAFDTEKDNGFVKITDVHMEVEKPLRTREQEFFEIDTTEEEIVKGLLNCNIVVNLKYGEYDV</sequence>
<proteinExistence type="predicted"/>
<evidence type="ECO:0000313" key="3">
    <source>
        <dbReference type="Proteomes" id="UP000253472"/>
    </source>
</evidence>